<gene>
    <name evidence="2" type="ORF">N7452_004781</name>
</gene>
<evidence type="ECO:0000256" key="1">
    <source>
        <dbReference type="SAM" id="MobiDB-lite"/>
    </source>
</evidence>
<evidence type="ECO:0000313" key="2">
    <source>
        <dbReference type="EMBL" id="KAJ5338053.1"/>
    </source>
</evidence>
<feature type="region of interest" description="Disordered" evidence="1">
    <location>
        <begin position="19"/>
        <end position="94"/>
    </location>
</feature>
<feature type="compositionally biased region" description="Basic and acidic residues" evidence="1">
    <location>
        <begin position="81"/>
        <end position="94"/>
    </location>
</feature>
<feature type="compositionally biased region" description="Basic and acidic residues" evidence="1">
    <location>
        <begin position="63"/>
        <end position="73"/>
    </location>
</feature>
<name>A0A9W9QHE3_PENBR</name>
<reference evidence="2" key="2">
    <citation type="journal article" date="2023" name="IMA Fungus">
        <title>Comparative genomic study of the Penicillium genus elucidates a diverse pangenome and 15 lateral gene transfer events.</title>
        <authorList>
            <person name="Petersen C."/>
            <person name="Sorensen T."/>
            <person name="Nielsen M.R."/>
            <person name="Sondergaard T.E."/>
            <person name="Sorensen J.L."/>
            <person name="Fitzpatrick D.A."/>
            <person name="Frisvad J.C."/>
            <person name="Nielsen K.L."/>
        </authorList>
    </citation>
    <scope>NUCLEOTIDE SEQUENCE</scope>
    <source>
        <strain evidence="2">IBT 35673</strain>
    </source>
</reference>
<accession>A0A9W9QHE3</accession>
<sequence>MSSVERTSKVDTVVLIGDFRRGHHTLDLTPTGEREKSESRTHPNYEAQDQSDTEIFLRCRSSNRQELEQEGPKRRGPGIREAPKDRDGWDRRLS</sequence>
<organism evidence="2 3">
    <name type="scientific">Penicillium brevicompactum</name>
    <dbReference type="NCBI Taxonomy" id="5074"/>
    <lineage>
        <taxon>Eukaryota</taxon>
        <taxon>Fungi</taxon>
        <taxon>Dikarya</taxon>
        <taxon>Ascomycota</taxon>
        <taxon>Pezizomycotina</taxon>
        <taxon>Eurotiomycetes</taxon>
        <taxon>Eurotiomycetidae</taxon>
        <taxon>Eurotiales</taxon>
        <taxon>Aspergillaceae</taxon>
        <taxon>Penicillium</taxon>
    </lineage>
</organism>
<reference evidence="2" key="1">
    <citation type="submission" date="2022-12" db="EMBL/GenBank/DDBJ databases">
        <authorList>
            <person name="Petersen C."/>
        </authorList>
    </citation>
    <scope>NUCLEOTIDE SEQUENCE</scope>
    <source>
        <strain evidence="2">IBT 35673</strain>
    </source>
</reference>
<feature type="compositionally biased region" description="Basic and acidic residues" evidence="1">
    <location>
        <begin position="19"/>
        <end position="43"/>
    </location>
</feature>
<dbReference type="Proteomes" id="UP001147695">
    <property type="component" value="Unassembled WGS sequence"/>
</dbReference>
<dbReference type="EMBL" id="JAPZBQ010000003">
    <property type="protein sequence ID" value="KAJ5338053.1"/>
    <property type="molecule type" value="Genomic_DNA"/>
</dbReference>
<dbReference type="AlphaFoldDB" id="A0A9W9QHE3"/>
<comment type="caution">
    <text evidence="2">The sequence shown here is derived from an EMBL/GenBank/DDBJ whole genome shotgun (WGS) entry which is preliminary data.</text>
</comment>
<protein>
    <submittedName>
        <fullName evidence="2">Uncharacterized protein</fullName>
    </submittedName>
</protein>
<proteinExistence type="predicted"/>
<evidence type="ECO:0000313" key="3">
    <source>
        <dbReference type="Proteomes" id="UP001147695"/>
    </source>
</evidence>